<gene>
    <name evidence="3" type="ORF">EUA94_12515</name>
</gene>
<dbReference type="SMART" id="SM00894">
    <property type="entry name" value="Excalibur"/>
    <property type="match status" value="1"/>
</dbReference>
<keyword evidence="1" id="KW-0732">Signal</keyword>
<dbReference type="Pfam" id="PF05901">
    <property type="entry name" value="Excalibur"/>
    <property type="match status" value="1"/>
</dbReference>
<protein>
    <submittedName>
        <fullName evidence="3">Calcium-binding protein</fullName>
    </submittedName>
</protein>
<accession>A0A4Q2T1M5</accession>
<feature type="signal peptide" evidence="1">
    <location>
        <begin position="1"/>
        <end position="26"/>
    </location>
</feature>
<evidence type="ECO:0000256" key="1">
    <source>
        <dbReference type="SAM" id="SignalP"/>
    </source>
</evidence>
<feature type="domain" description="Excalibur calcium-binding" evidence="2">
    <location>
        <begin position="30"/>
        <end position="90"/>
    </location>
</feature>
<evidence type="ECO:0000313" key="4">
    <source>
        <dbReference type="Proteomes" id="UP000291101"/>
    </source>
</evidence>
<keyword evidence="4" id="KW-1185">Reference proteome</keyword>
<dbReference type="AlphaFoldDB" id="A0A4Q2T1M5"/>
<feature type="chain" id="PRO_5020754534" evidence="1">
    <location>
        <begin position="27"/>
        <end position="92"/>
    </location>
</feature>
<dbReference type="InterPro" id="IPR008613">
    <property type="entry name" value="Excalibur_Ca-bd_domain"/>
</dbReference>
<evidence type="ECO:0000313" key="3">
    <source>
        <dbReference type="EMBL" id="RYC10608.1"/>
    </source>
</evidence>
<evidence type="ECO:0000259" key="2">
    <source>
        <dbReference type="SMART" id="SM00894"/>
    </source>
</evidence>
<sequence length="92" mass="9452">MTKTSRAVVAALALAAPLLTTTPAEAAVPKFPSCAALTAKWPHGVAKGPVAAAKAVRDGYSRPATTALAVQVYWMNNANLDRDKDGTACENG</sequence>
<comment type="caution">
    <text evidence="3">The sequence shown here is derived from an EMBL/GenBank/DDBJ whole genome shotgun (WGS) entry which is preliminary data.</text>
</comment>
<dbReference type="EMBL" id="SDWV01000011">
    <property type="protein sequence ID" value="RYC10608.1"/>
    <property type="molecule type" value="Genomic_DNA"/>
</dbReference>
<organism evidence="3 4">
    <name type="scientific">Nocardioides zhouii</name>
    <dbReference type="NCBI Taxonomy" id="1168729"/>
    <lineage>
        <taxon>Bacteria</taxon>
        <taxon>Bacillati</taxon>
        <taxon>Actinomycetota</taxon>
        <taxon>Actinomycetes</taxon>
        <taxon>Propionibacteriales</taxon>
        <taxon>Nocardioidaceae</taxon>
        <taxon>Nocardioides</taxon>
    </lineage>
</organism>
<dbReference type="OrthoDB" id="2735480at2"/>
<name>A0A4Q2T1M5_9ACTN</name>
<reference evidence="3 4" key="1">
    <citation type="submission" date="2019-01" db="EMBL/GenBank/DDBJ databases">
        <title>Novel species of Nocardioides.</title>
        <authorList>
            <person name="Liu Q."/>
            <person name="X Y.-H."/>
        </authorList>
    </citation>
    <scope>NUCLEOTIDE SEQUENCE [LARGE SCALE GENOMIC DNA]</scope>
    <source>
        <strain evidence="3 4">HLT2-9</strain>
    </source>
</reference>
<proteinExistence type="predicted"/>
<dbReference type="Proteomes" id="UP000291101">
    <property type="component" value="Unassembled WGS sequence"/>
</dbReference>
<dbReference type="RefSeq" id="WP_129427211.1">
    <property type="nucleotide sequence ID" value="NZ_SDWV01000011.1"/>
</dbReference>